<evidence type="ECO:0000256" key="7">
    <source>
        <dbReference type="ARBA" id="ARBA00023004"/>
    </source>
</evidence>
<dbReference type="PROSITE" id="PS51404">
    <property type="entry name" value="DYP_PEROXIDASE"/>
    <property type="match status" value="1"/>
</dbReference>
<dbReference type="PANTHER" id="PTHR30521">
    <property type="entry name" value="DEFERROCHELATASE/PEROXIDASE"/>
    <property type="match status" value="1"/>
</dbReference>
<keyword evidence="13" id="KW-1185">Reference proteome</keyword>
<dbReference type="InterPro" id="IPR049509">
    <property type="entry name" value="DyP_N"/>
</dbReference>
<feature type="domain" description="DyP dimeric alpha+beta barrel" evidence="11">
    <location>
        <begin position="31"/>
        <end position="212"/>
    </location>
</feature>
<keyword evidence="7" id="KW-0408">Iron</keyword>
<evidence type="ECO:0000313" key="13">
    <source>
        <dbReference type="Proteomes" id="UP000027222"/>
    </source>
</evidence>
<dbReference type="NCBIfam" id="TIGR01413">
    <property type="entry name" value="Dyp_perox_fam"/>
    <property type="match status" value="1"/>
</dbReference>
<dbReference type="PROSITE" id="PS50890">
    <property type="entry name" value="PUA"/>
    <property type="match status" value="1"/>
</dbReference>
<dbReference type="GO" id="GO:0004601">
    <property type="term" value="F:peroxidase activity"/>
    <property type="evidence" value="ECO:0007669"/>
    <property type="project" value="UniProtKB-KW"/>
</dbReference>
<dbReference type="Pfam" id="PF20628">
    <property type="entry name" value="Dyp_perox_C"/>
    <property type="match status" value="1"/>
</dbReference>
<evidence type="ECO:0000256" key="9">
    <source>
        <dbReference type="SAM" id="MobiDB-lite"/>
    </source>
</evidence>
<comment type="cofactor">
    <cofactor evidence="1">
        <name>heme b</name>
        <dbReference type="ChEBI" id="CHEBI:60344"/>
    </cofactor>
</comment>
<dbReference type="GO" id="GO:0005829">
    <property type="term" value="C:cytosol"/>
    <property type="evidence" value="ECO:0007669"/>
    <property type="project" value="TreeGrafter"/>
</dbReference>
<feature type="region of interest" description="Disordered" evidence="9">
    <location>
        <begin position="1"/>
        <end position="22"/>
    </location>
</feature>
<dbReference type="GO" id="GO:0020037">
    <property type="term" value="F:heme binding"/>
    <property type="evidence" value="ECO:0007669"/>
    <property type="project" value="InterPro"/>
</dbReference>
<evidence type="ECO:0008006" key="14">
    <source>
        <dbReference type="Google" id="ProtNLM"/>
    </source>
</evidence>
<dbReference type="InterPro" id="IPR011008">
    <property type="entry name" value="Dimeric_a/b-barrel"/>
</dbReference>
<keyword evidence="5" id="KW-0732">Signal</keyword>
<dbReference type="GO" id="GO:0046872">
    <property type="term" value="F:metal ion binding"/>
    <property type="evidence" value="ECO:0007669"/>
    <property type="project" value="UniProtKB-KW"/>
</dbReference>
<dbReference type="InterPro" id="IPR006314">
    <property type="entry name" value="Dyp_peroxidase"/>
</dbReference>
<dbReference type="HOGENOM" id="CLU_015125_2_0_1"/>
<dbReference type="AlphaFoldDB" id="A0A067SXY1"/>
<comment type="similarity">
    <text evidence="8">Belongs to the DyP-type peroxidase family.</text>
</comment>
<evidence type="ECO:0000256" key="8">
    <source>
        <dbReference type="ARBA" id="ARBA00025737"/>
    </source>
</evidence>
<feature type="region of interest" description="Disordered" evidence="9">
    <location>
        <begin position="441"/>
        <end position="470"/>
    </location>
</feature>
<dbReference type="STRING" id="685588.A0A067SXY1"/>
<feature type="domain" description="Dyp-type peroxidase C-terminal" evidence="10">
    <location>
        <begin position="263"/>
        <end position="432"/>
    </location>
</feature>
<organism evidence="12 13">
    <name type="scientific">Galerina marginata (strain CBS 339.88)</name>
    <dbReference type="NCBI Taxonomy" id="685588"/>
    <lineage>
        <taxon>Eukaryota</taxon>
        <taxon>Fungi</taxon>
        <taxon>Dikarya</taxon>
        <taxon>Basidiomycota</taxon>
        <taxon>Agaricomycotina</taxon>
        <taxon>Agaricomycetes</taxon>
        <taxon>Agaricomycetidae</taxon>
        <taxon>Agaricales</taxon>
        <taxon>Agaricineae</taxon>
        <taxon>Strophariaceae</taxon>
        <taxon>Galerina</taxon>
    </lineage>
</organism>
<evidence type="ECO:0000256" key="6">
    <source>
        <dbReference type="ARBA" id="ARBA00023002"/>
    </source>
</evidence>
<dbReference type="OrthoDB" id="3207336at2759"/>
<evidence type="ECO:0000256" key="3">
    <source>
        <dbReference type="ARBA" id="ARBA00022617"/>
    </source>
</evidence>
<evidence type="ECO:0000259" key="10">
    <source>
        <dbReference type="Pfam" id="PF20628"/>
    </source>
</evidence>
<keyword evidence="6" id="KW-0560">Oxidoreductase</keyword>
<sequence length="501" mass="55323">MATQQPLPPVTLPPPTPPNPAPTPVSLKLENIQGDILSGLPKKTETLYFFQITDAVKFRKDLKKFIPLVKSVAQVLKDREEIEKHKRDHHASVLHGFRPILIPLVGVNISFSHFGFKKLGIDDTKLIDTAFLDGQRFDAGANLGDKGSGSGQDFVPDWEEPFKKEIHGVIILAGDSHPSVDKKLQEIKRIFDVGGRTSSISEITSVQGDARPGDQSAHEHFGYLDGVSNPAIIGFDTNPPPGPAPVRAGAIILGQDGDESKTERAPWMVDGSFLVFRYLFQKVPEFDDFVFRNRLKGPGMSDKEGADLLGARLIGRWKSGAPVDLSPFQDDPELGADPQRNNNFHFSAELNFQKLCPFAAHIRKTLPRADLESRRISIERNRIMRRGIQFGPEVTRAEKLAKKTFHGRGLIFACYQSSITSGFQFLQSSWVNNTTFPPFETTPEVPGVDPILGQGTDRKLTGTDPNNPAAELNLDDEWVIPRGGEYFFSPSIQGLTNTIAA</sequence>
<dbReference type="Pfam" id="PF21105">
    <property type="entry name" value="DyP_N"/>
    <property type="match status" value="1"/>
</dbReference>
<reference evidence="13" key="1">
    <citation type="journal article" date="2014" name="Proc. Natl. Acad. Sci. U.S.A.">
        <title>Extensive sampling of basidiomycete genomes demonstrates inadequacy of the white-rot/brown-rot paradigm for wood decay fungi.</title>
        <authorList>
            <person name="Riley R."/>
            <person name="Salamov A.A."/>
            <person name="Brown D.W."/>
            <person name="Nagy L.G."/>
            <person name="Floudas D."/>
            <person name="Held B.W."/>
            <person name="Levasseur A."/>
            <person name="Lombard V."/>
            <person name="Morin E."/>
            <person name="Otillar R."/>
            <person name="Lindquist E.A."/>
            <person name="Sun H."/>
            <person name="LaButti K.M."/>
            <person name="Schmutz J."/>
            <person name="Jabbour D."/>
            <person name="Luo H."/>
            <person name="Baker S.E."/>
            <person name="Pisabarro A.G."/>
            <person name="Walton J.D."/>
            <person name="Blanchette R.A."/>
            <person name="Henrissat B."/>
            <person name="Martin F."/>
            <person name="Cullen D."/>
            <person name="Hibbett D.S."/>
            <person name="Grigoriev I.V."/>
        </authorList>
    </citation>
    <scope>NUCLEOTIDE SEQUENCE [LARGE SCALE GENOMIC DNA]</scope>
    <source>
        <strain evidence="13">CBS 339.88</strain>
    </source>
</reference>
<dbReference type="InterPro" id="IPR048328">
    <property type="entry name" value="Dyp_perox_C"/>
</dbReference>
<evidence type="ECO:0000256" key="5">
    <source>
        <dbReference type="ARBA" id="ARBA00022729"/>
    </source>
</evidence>
<keyword evidence="3" id="KW-0349">Heme</keyword>
<dbReference type="EMBL" id="KL142392">
    <property type="protein sequence ID" value="KDR71618.1"/>
    <property type="molecule type" value="Genomic_DNA"/>
</dbReference>
<dbReference type="SUPFAM" id="SSF54909">
    <property type="entry name" value="Dimeric alpha+beta barrel"/>
    <property type="match status" value="1"/>
</dbReference>
<gene>
    <name evidence="12" type="ORF">GALMADRAFT_159433</name>
</gene>
<evidence type="ECO:0000256" key="2">
    <source>
        <dbReference type="ARBA" id="ARBA00022559"/>
    </source>
</evidence>
<keyword evidence="2" id="KW-0575">Peroxidase</keyword>
<evidence type="ECO:0000256" key="4">
    <source>
        <dbReference type="ARBA" id="ARBA00022723"/>
    </source>
</evidence>
<protein>
    <recommendedName>
        <fullName evidence="14">Dyp-type peroxidase</fullName>
    </recommendedName>
</protein>
<evidence type="ECO:0000259" key="11">
    <source>
        <dbReference type="Pfam" id="PF21105"/>
    </source>
</evidence>
<evidence type="ECO:0000256" key="1">
    <source>
        <dbReference type="ARBA" id="ARBA00001970"/>
    </source>
</evidence>
<proteinExistence type="inferred from homology"/>
<evidence type="ECO:0000313" key="12">
    <source>
        <dbReference type="EMBL" id="KDR71618.1"/>
    </source>
</evidence>
<accession>A0A067SXY1</accession>
<name>A0A067SXY1_GALM3</name>
<keyword evidence="4" id="KW-0479">Metal-binding</keyword>
<dbReference type="PANTHER" id="PTHR30521:SF4">
    <property type="entry name" value="DEFERROCHELATASE"/>
    <property type="match status" value="1"/>
</dbReference>
<dbReference type="Proteomes" id="UP000027222">
    <property type="component" value="Unassembled WGS sequence"/>
</dbReference>